<evidence type="ECO:0000256" key="1">
    <source>
        <dbReference type="ARBA" id="ARBA00010240"/>
    </source>
</evidence>
<feature type="domain" description="PNPLA" evidence="5">
    <location>
        <begin position="448"/>
        <end position="638"/>
    </location>
</feature>
<keyword evidence="3 4" id="KW-0378">Hydrolase</keyword>
<evidence type="ECO:0000313" key="7">
    <source>
        <dbReference type="Proteomes" id="UP001497522"/>
    </source>
</evidence>
<keyword evidence="7" id="KW-1185">Reference proteome</keyword>
<sequence length="809" mass="90992">MAENFKAAQPKGSTGKRLTILSIDGGGVRGIIPAVQLAELEKKLQRIDKSKDRRVAEYFDLIVGTSTGGLITAMITIPCPATDGTNIHPRSAAEVVDFYEQHAAEIFPPVGTCYCTKAVEDRLKTGKDLLRPRYDPENLNKLLHQYCGNRKLSEARTNVIIPSFDIKRQQPVFFSSWEAKRNPLENPPLKLVCRASTAAPTYLPAVQFHETRQFNMVDGGVAVNNPTYVGITQAVKEVKLGGPCAERATYENFSDLLVLSLGTGSSPTPYSAKDAAKWGALKWVLNNGSSPLINSAFAASADMVDYNLSIMFHAHDSRQNYLRIQTYALSGTLAELDNATAQNLKDLKTLGCKLLDELVSERDPDTGKIIRNPNVTNRDALHRYCMYKGLGDCLVLSLGTGQHEREYSATIAAEWGVKNWLRYDGDVPLLSFLQNASADMVDYNLCTLVDDHKSAYDDAHQFLDDNAKSYRNYLRIQVPLLICVSLTSFTEFSICYLRACDSRLPGEEFLKTCKELFRPRYNPQTLDELLEDYCGNRTLSEALTNVIIPSFDIERQSPVLFSSWEPTLKAALVKDVCRATTAAPTFLPPVYFTVPPTEDKKKKDHTKKDPQTQAVGEILHFNMIDGGIAVNNPTYVGVTQAMRHFSRGNPVKEMAYQNFSNFLVLSLGTGQHRTRYLAKDAVKWGVINWLRHYRDVPLFSCLENASADMVDYNLSMMFNAHKSDHKSDHNYLRIQTNISPELSKLDDSKNLEKLMSIGEKLLTEQNVFKFTFKTWEIVTTRTPEKIKHELDRFAIRLSNLRKMRPPIIF</sequence>
<dbReference type="InterPro" id="IPR002641">
    <property type="entry name" value="PNPLA_dom"/>
</dbReference>
<evidence type="ECO:0000313" key="6">
    <source>
        <dbReference type="EMBL" id="CAK9875530.1"/>
    </source>
</evidence>
<reference evidence="6" key="1">
    <citation type="submission" date="2024-03" db="EMBL/GenBank/DDBJ databases">
        <authorList>
            <consortium name="ELIXIR-Norway"/>
            <consortium name="Elixir Norway"/>
        </authorList>
    </citation>
    <scope>NUCLEOTIDE SEQUENCE</scope>
</reference>
<feature type="short sequence motif" description="GXGXXG" evidence="3">
    <location>
        <begin position="25"/>
        <end position="30"/>
    </location>
</feature>
<feature type="active site" description="Nucleophile" evidence="3">
    <location>
        <position position="66"/>
    </location>
</feature>
<feature type="short sequence motif" description="DGA/G" evidence="3">
    <location>
        <begin position="625"/>
        <end position="627"/>
    </location>
</feature>
<evidence type="ECO:0000256" key="2">
    <source>
        <dbReference type="ARBA" id="ARBA00023098"/>
    </source>
</evidence>
<dbReference type="Pfam" id="PF01734">
    <property type="entry name" value="Patatin"/>
    <property type="match status" value="1"/>
</dbReference>
<evidence type="ECO:0000259" key="5">
    <source>
        <dbReference type="PROSITE" id="PS51635"/>
    </source>
</evidence>
<dbReference type="EMBL" id="OZ023705">
    <property type="protein sequence ID" value="CAK9875530.1"/>
    <property type="molecule type" value="Genomic_DNA"/>
</dbReference>
<gene>
    <name evidence="6" type="ORF">CSSPJE1EN2_LOCUS17778</name>
</gene>
<proteinExistence type="inferred from homology"/>
<keyword evidence="2 3" id="KW-0443">Lipid metabolism</keyword>
<dbReference type="PANTHER" id="PTHR32176">
    <property type="entry name" value="XYLOSE ISOMERASE"/>
    <property type="match status" value="1"/>
</dbReference>
<accession>A0ABP1BIX1</accession>
<dbReference type="InterPro" id="IPR016035">
    <property type="entry name" value="Acyl_Trfase/lysoPLipase"/>
</dbReference>
<evidence type="ECO:0000256" key="4">
    <source>
        <dbReference type="RuleBase" id="RU361262"/>
    </source>
</evidence>
<dbReference type="EC" id="3.1.1.-" evidence="4"/>
<dbReference type="PANTHER" id="PTHR32176:SF92">
    <property type="entry name" value="XYLOSE ISOMERASE"/>
    <property type="match status" value="1"/>
</dbReference>
<feature type="domain" description="PNPLA" evidence="5">
    <location>
        <begin position="21"/>
        <end position="231"/>
    </location>
</feature>
<feature type="short sequence motif" description="DGA/G" evidence="3">
    <location>
        <begin position="218"/>
        <end position="220"/>
    </location>
</feature>
<comment type="caution">
    <text evidence="3">Lacks conserved residue(s) required for the propagation of feature annotation.</text>
</comment>
<keyword evidence="3 4" id="KW-0442">Lipid degradation</keyword>
<dbReference type="SUPFAM" id="SSF52151">
    <property type="entry name" value="FabD/lysophospholipase-like"/>
    <property type="match status" value="2"/>
</dbReference>
<name>A0ABP1BIX1_9BRYO</name>
<comment type="domain">
    <text evidence="4">The nitrogen atoms of the two glycine residues in the GGXR motif define the oxyanion hole, and stabilize the oxyanion that forms during the nucleophilic attack by the catalytic serine during substrate cleavage.</text>
</comment>
<comment type="function">
    <text evidence="4">Lipolytic acyl hydrolase (LAH).</text>
</comment>
<comment type="similarity">
    <text evidence="1 4">Belongs to the patatin family.</text>
</comment>
<dbReference type="PROSITE" id="PS51635">
    <property type="entry name" value="PNPLA"/>
    <property type="match status" value="2"/>
</dbReference>
<dbReference type="Proteomes" id="UP001497522">
    <property type="component" value="Chromosome 4"/>
</dbReference>
<evidence type="ECO:0000256" key="3">
    <source>
        <dbReference type="PROSITE-ProRule" id="PRU01161"/>
    </source>
</evidence>
<organism evidence="6 7">
    <name type="scientific">Sphagnum jensenii</name>
    <dbReference type="NCBI Taxonomy" id="128206"/>
    <lineage>
        <taxon>Eukaryota</taxon>
        <taxon>Viridiplantae</taxon>
        <taxon>Streptophyta</taxon>
        <taxon>Embryophyta</taxon>
        <taxon>Bryophyta</taxon>
        <taxon>Sphagnophytina</taxon>
        <taxon>Sphagnopsida</taxon>
        <taxon>Sphagnales</taxon>
        <taxon>Sphagnaceae</taxon>
        <taxon>Sphagnum</taxon>
    </lineage>
</organism>
<feature type="short sequence motif" description="GXSXG" evidence="3">
    <location>
        <begin position="64"/>
        <end position="68"/>
    </location>
</feature>
<feature type="active site" description="Proton acceptor" evidence="3">
    <location>
        <position position="218"/>
    </location>
</feature>
<protein>
    <recommendedName>
        <fullName evidence="4">Patatin</fullName>
        <ecNumber evidence="4">3.1.1.-</ecNumber>
    </recommendedName>
</protein>
<dbReference type="Gene3D" id="3.40.1090.10">
    <property type="entry name" value="Cytosolic phospholipase A2 catalytic domain"/>
    <property type="match status" value="3"/>
</dbReference>